<reference evidence="1 2" key="1">
    <citation type="submission" date="2018-07" db="EMBL/GenBank/DDBJ databases">
        <title>Dyella monticola sp. nov. and Dyella psychrodurans sp. nov. isolated from monsoon evergreen broad-leaved forest soil of Dinghu Mountain, China.</title>
        <authorList>
            <person name="Gao Z."/>
            <person name="Qiu L."/>
        </authorList>
    </citation>
    <scope>NUCLEOTIDE SEQUENCE [LARGE SCALE GENOMIC DNA]</scope>
    <source>
        <strain evidence="1 2">4G-K06</strain>
    </source>
</reference>
<protein>
    <submittedName>
        <fullName evidence="1">Uncharacterized protein</fullName>
    </submittedName>
</protein>
<sequence length="67" mass="7493">MQPAMMLGDRRYDSMLLLHLLPCPPGGMADKARVFDHLKAHLAEECAVLRPDPHATRQRGVLYGARP</sequence>
<proteinExistence type="predicted"/>
<dbReference type="OrthoDB" id="507855at2"/>
<gene>
    <name evidence="1" type="ORF">DWU98_11620</name>
</gene>
<accession>A0A370WYS9</accession>
<keyword evidence="2" id="KW-1185">Reference proteome</keyword>
<organism evidence="1 2">
    <name type="scientific">Dyella monticola</name>
    <dbReference type="NCBI Taxonomy" id="1927958"/>
    <lineage>
        <taxon>Bacteria</taxon>
        <taxon>Pseudomonadati</taxon>
        <taxon>Pseudomonadota</taxon>
        <taxon>Gammaproteobacteria</taxon>
        <taxon>Lysobacterales</taxon>
        <taxon>Rhodanobacteraceae</taxon>
        <taxon>Dyella</taxon>
    </lineage>
</organism>
<dbReference type="Proteomes" id="UP000254258">
    <property type="component" value="Unassembled WGS sequence"/>
</dbReference>
<evidence type="ECO:0000313" key="2">
    <source>
        <dbReference type="Proteomes" id="UP000254258"/>
    </source>
</evidence>
<evidence type="ECO:0000313" key="1">
    <source>
        <dbReference type="EMBL" id="RDS81180.1"/>
    </source>
</evidence>
<dbReference type="EMBL" id="QRBE01000006">
    <property type="protein sequence ID" value="RDS81180.1"/>
    <property type="molecule type" value="Genomic_DNA"/>
</dbReference>
<dbReference type="RefSeq" id="WP_147293308.1">
    <property type="nucleotide sequence ID" value="NZ_QRBE01000006.1"/>
</dbReference>
<name>A0A370WYS9_9GAMM</name>
<comment type="caution">
    <text evidence="1">The sequence shown here is derived from an EMBL/GenBank/DDBJ whole genome shotgun (WGS) entry which is preliminary data.</text>
</comment>
<dbReference type="AlphaFoldDB" id="A0A370WYS9"/>